<keyword evidence="2" id="KW-1185">Reference proteome</keyword>
<proteinExistence type="predicted"/>
<organism evidence="1 2">
    <name type="scientific">Holotrichia oblita</name>
    <name type="common">Chafer beetle</name>
    <dbReference type="NCBI Taxonomy" id="644536"/>
    <lineage>
        <taxon>Eukaryota</taxon>
        <taxon>Metazoa</taxon>
        <taxon>Ecdysozoa</taxon>
        <taxon>Arthropoda</taxon>
        <taxon>Hexapoda</taxon>
        <taxon>Insecta</taxon>
        <taxon>Pterygota</taxon>
        <taxon>Neoptera</taxon>
        <taxon>Endopterygota</taxon>
        <taxon>Coleoptera</taxon>
        <taxon>Polyphaga</taxon>
        <taxon>Scarabaeiformia</taxon>
        <taxon>Scarabaeidae</taxon>
        <taxon>Melolonthinae</taxon>
        <taxon>Holotrichia</taxon>
    </lineage>
</organism>
<name>A0ACB9THH9_HOLOL</name>
<comment type="caution">
    <text evidence="1">The sequence shown here is derived from an EMBL/GenBank/DDBJ whole genome shotgun (WGS) entry which is preliminary data.</text>
</comment>
<evidence type="ECO:0000313" key="2">
    <source>
        <dbReference type="Proteomes" id="UP001056778"/>
    </source>
</evidence>
<sequence length="132" mass="15279">MVLTRAEKDEFIDLIKDTLNTQLETQKSFNKLDSICEAVSRLEKSIDAMAGKYEARISSLENENKRLAAEIDQLEQYSRRNCIRIFGVEEQSDENVEEKVKSLFVEKLGVHIAEGQIDRCHRTGKKLFTQKR</sequence>
<dbReference type="EMBL" id="CM043017">
    <property type="protein sequence ID" value="KAI4466265.1"/>
    <property type="molecule type" value="Genomic_DNA"/>
</dbReference>
<accession>A0ACB9THH9</accession>
<gene>
    <name evidence="1" type="ORF">MML48_3g00001011</name>
</gene>
<protein>
    <submittedName>
        <fullName evidence="1">L1 transposable element-related</fullName>
    </submittedName>
</protein>
<dbReference type="Proteomes" id="UP001056778">
    <property type="component" value="Chromosome 3"/>
</dbReference>
<evidence type="ECO:0000313" key="1">
    <source>
        <dbReference type="EMBL" id="KAI4466265.1"/>
    </source>
</evidence>
<reference evidence="1" key="1">
    <citation type="submission" date="2022-04" db="EMBL/GenBank/DDBJ databases">
        <title>Chromosome-scale genome assembly of Holotrichia oblita Faldermann.</title>
        <authorList>
            <person name="Rongchong L."/>
        </authorList>
    </citation>
    <scope>NUCLEOTIDE SEQUENCE</scope>
    <source>
        <strain evidence="1">81SQS9</strain>
    </source>
</reference>